<name>A0A0H1BBF1_9EURO</name>
<dbReference type="SUPFAM" id="SSF55920">
    <property type="entry name" value="Creatinase/aminopeptidase"/>
    <property type="match status" value="1"/>
</dbReference>
<dbReference type="PANTHER" id="PTHR46112">
    <property type="entry name" value="AMINOPEPTIDASE"/>
    <property type="match status" value="1"/>
</dbReference>
<reference evidence="5" key="1">
    <citation type="journal article" date="2015" name="PLoS Genet.">
        <title>The dynamic genome and transcriptome of the human fungal pathogen Blastomyces and close relative Emmonsia.</title>
        <authorList>
            <person name="Munoz J.F."/>
            <person name="Gauthier G.M."/>
            <person name="Desjardins C.A."/>
            <person name="Gallo J.E."/>
            <person name="Holder J."/>
            <person name="Sullivan T.D."/>
            <person name="Marty A.J."/>
            <person name="Carmen J.C."/>
            <person name="Chen Z."/>
            <person name="Ding L."/>
            <person name="Gujja S."/>
            <person name="Magrini V."/>
            <person name="Misas E."/>
            <person name="Mitreva M."/>
            <person name="Priest M."/>
            <person name="Saif S."/>
            <person name="Whiston E.A."/>
            <person name="Young S."/>
            <person name="Zeng Q."/>
            <person name="Goldman W.E."/>
            <person name="Mardis E.R."/>
            <person name="Taylor J.W."/>
            <person name="McEwen J.G."/>
            <person name="Clay O.K."/>
            <person name="Klein B.S."/>
            <person name="Cuomo C.A."/>
        </authorList>
    </citation>
    <scope>NUCLEOTIDE SEQUENCE [LARGE SCALE GENOMIC DNA]</scope>
    <source>
        <strain evidence="5">UAMH 139</strain>
    </source>
</reference>
<keyword evidence="5" id="KW-1185">Reference proteome</keyword>
<dbReference type="EMBL" id="LDEV01002617">
    <property type="protein sequence ID" value="KLJ08322.1"/>
    <property type="molecule type" value="Genomic_DNA"/>
</dbReference>
<dbReference type="Proteomes" id="UP000053573">
    <property type="component" value="Unassembled WGS sequence"/>
</dbReference>
<dbReference type="InterPro" id="IPR000587">
    <property type="entry name" value="Creatinase_N"/>
</dbReference>
<evidence type="ECO:0000313" key="5">
    <source>
        <dbReference type="Proteomes" id="UP000053573"/>
    </source>
</evidence>
<evidence type="ECO:0000259" key="3">
    <source>
        <dbReference type="Pfam" id="PF01321"/>
    </source>
</evidence>
<protein>
    <recommendedName>
        <fullName evidence="1">Probable Xaa-Pro aminopeptidase P</fullName>
    </recommendedName>
</protein>
<evidence type="ECO:0000256" key="1">
    <source>
        <dbReference type="ARBA" id="ARBA00020658"/>
    </source>
</evidence>
<evidence type="ECO:0000259" key="2">
    <source>
        <dbReference type="Pfam" id="PF00557"/>
    </source>
</evidence>
<dbReference type="Gene3D" id="3.40.350.10">
    <property type="entry name" value="Creatinase/prolidase N-terminal domain"/>
    <property type="match status" value="1"/>
</dbReference>
<dbReference type="InterPro" id="IPR036005">
    <property type="entry name" value="Creatinase/aminopeptidase-like"/>
</dbReference>
<dbReference type="InterPro" id="IPR050659">
    <property type="entry name" value="Peptidase_M24B"/>
</dbReference>
<gene>
    <name evidence="4" type="ORF">EMPG_16228</name>
</gene>
<dbReference type="CDD" id="cd01066">
    <property type="entry name" value="APP_MetAP"/>
    <property type="match status" value="1"/>
</dbReference>
<organism evidence="4 5">
    <name type="scientific">Blastomyces silverae</name>
    <dbReference type="NCBI Taxonomy" id="2060906"/>
    <lineage>
        <taxon>Eukaryota</taxon>
        <taxon>Fungi</taxon>
        <taxon>Dikarya</taxon>
        <taxon>Ascomycota</taxon>
        <taxon>Pezizomycotina</taxon>
        <taxon>Eurotiomycetes</taxon>
        <taxon>Eurotiomycetidae</taxon>
        <taxon>Onygenales</taxon>
        <taxon>Ajellomycetaceae</taxon>
        <taxon>Blastomyces</taxon>
    </lineage>
</organism>
<dbReference type="STRING" id="2060906.A0A0H1BBF1"/>
<accession>A0A0H1BBF1</accession>
<dbReference type="PANTHER" id="PTHR46112:SF2">
    <property type="entry name" value="XAA-PRO AMINOPEPTIDASE P-RELATED"/>
    <property type="match status" value="1"/>
</dbReference>
<feature type="domain" description="Creatinase N-terminal" evidence="3">
    <location>
        <begin position="25"/>
        <end position="170"/>
    </location>
</feature>
<dbReference type="InterPro" id="IPR029149">
    <property type="entry name" value="Creatin/AminoP/Spt16_N"/>
</dbReference>
<sequence length="463" mass="52349">MATPLKKAQPFKKALWFSEAELLERRNRTVELLKREKLDGFLFTKQESLYYLTGYDTFGYVFFQAMYFHIDGSMRLITRIPDLRQALYTSILEQKDILIRSDDAISNPVSLVPKVLKEFGINDSSKKRIGYEPDSCSLTHRLGKLLDEAVKDLCTLVDYSNLLNQELRMVKSEAEIRKVRKAAYLADFALVRTLKLAKPGAYEGDLWRELIGTVYEGGGDDPANENILVSGNKAVLTRYSTGKDTIDRQLTLEFASAYKHYHCCLMRTIPIGGITKLARQMFEVNILQMKACMEALKPGREIGDVFEAYARVADENGFQDQRFNSCGYSLGATFSPTWMDFPMFVRGQNVVARTGMIFFIHIILMDKVTDTASSIGQTVEVTQDGCVSLSKLPFCLTRKQTIAAWKKIRKEEYGFTADEEDEGENIQDVDLSDGEVDAEDYDVEYDFSDYQSAAASGDPTQSA</sequence>
<comment type="caution">
    <text evidence="4">The sequence shown here is derived from an EMBL/GenBank/DDBJ whole genome shotgun (WGS) entry which is preliminary data.</text>
</comment>
<dbReference type="Pfam" id="PF00557">
    <property type="entry name" value="Peptidase_M24"/>
    <property type="match status" value="1"/>
</dbReference>
<evidence type="ECO:0000313" key="4">
    <source>
        <dbReference type="EMBL" id="KLJ08322.1"/>
    </source>
</evidence>
<dbReference type="InterPro" id="IPR000994">
    <property type="entry name" value="Pept_M24"/>
</dbReference>
<dbReference type="Pfam" id="PF01321">
    <property type="entry name" value="Creatinase_N"/>
    <property type="match status" value="1"/>
</dbReference>
<proteinExistence type="predicted"/>
<feature type="domain" description="Peptidase M24" evidence="2">
    <location>
        <begin position="178"/>
        <end position="382"/>
    </location>
</feature>
<dbReference type="SUPFAM" id="SSF53092">
    <property type="entry name" value="Creatinase/prolidase N-terminal domain"/>
    <property type="match status" value="1"/>
</dbReference>
<dbReference type="OrthoDB" id="4215474at2759"/>
<dbReference type="AlphaFoldDB" id="A0A0H1BBF1"/>
<dbReference type="Gene3D" id="3.90.230.10">
    <property type="entry name" value="Creatinase/methionine aminopeptidase superfamily"/>
    <property type="match status" value="1"/>
</dbReference>